<dbReference type="EMBL" id="MU032349">
    <property type="protein sequence ID" value="KAF3763051.1"/>
    <property type="molecule type" value="Genomic_DNA"/>
</dbReference>
<protein>
    <submittedName>
        <fullName evidence="1">Uncharacterized protein</fullName>
    </submittedName>
</protein>
<reference evidence="1" key="1">
    <citation type="journal article" date="2020" name="Phytopathology">
        <title>Genome sequence of the chestnut blight fungus Cryphonectria parasitica EP155: A fundamental resource for an archetypical invasive plant pathogen.</title>
        <authorList>
            <person name="Crouch J.A."/>
            <person name="Dawe A."/>
            <person name="Aerts A."/>
            <person name="Barry K."/>
            <person name="Churchill A.C.L."/>
            <person name="Grimwood J."/>
            <person name="Hillman B."/>
            <person name="Milgroom M.G."/>
            <person name="Pangilinan J."/>
            <person name="Smith M."/>
            <person name="Salamov A."/>
            <person name="Schmutz J."/>
            <person name="Yadav J."/>
            <person name="Grigoriev I.V."/>
            <person name="Nuss D."/>
        </authorList>
    </citation>
    <scope>NUCLEOTIDE SEQUENCE</scope>
    <source>
        <strain evidence="1">EP155</strain>
    </source>
</reference>
<keyword evidence="2" id="KW-1185">Reference proteome</keyword>
<comment type="caution">
    <text evidence="1">The sequence shown here is derived from an EMBL/GenBank/DDBJ whole genome shotgun (WGS) entry which is preliminary data.</text>
</comment>
<evidence type="ECO:0000313" key="1">
    <source>
        <dbReference type="EMBL" id="KAF3763051.1"/>
    </source>
</evidence>
<dbReference type="OrthoDB" id="4624401at2759"/>
<gene>
    <name evidence="1" type="ORF">M406DRAFT_73704</name>
</gene>
<dbReference type="RefSeq" id="XP_040774030.1">
    <property type="nucleotide sequence ID" value="XM_040925646.1"/>
</dbReference>
<name>A0A9P4XY35_CRYP1</name>
<dbReference type="GeneID" id="63842775"/>
<accession>A0A9P4XY35</accession>
<sequence>MATAPAASAQAGLLLGGKFGKEGENTPPAPGAILANTITLPDGFTCVSPDDMYRINELAPGRREPRFPGIHNLSESVISRTVHPPPFQGEESKRRAQIWDTTARAVREALAGIPAGSHINICANSGPPNDKLEKQAPWAAVPGAAMGLLLVAQFRDTIHPGWQQIAVPIQHNEGRLLAGLRLLPAVTGRRDLTFILTNLTHPTIPAHQMNTVRDHPFLTYGALANSWKATNFGCWFHHGCVFEGEADAIRASFAWDGDLYGWDEAVAYTRRPVVIVTGAKPLRRFDYWQPATVYRGVTWLQMVDGVLCGGYQEMTTRAHVVAWDKTGIPGGPLTGMLPMSSGGAVNAINGGFDGCGTSFTNGSSNVNGNAAW</sequence>
<organism evidence="1 2">
    <name type="scientific">Cryphonectria parasitica (strain ATCC 38755 / EP155)</name>
    <dbReference type="NCBI Taxonomy" id="660469"/>
    <lineage>
        <taxon>Eukaryota</taxon>
        <taxon>Fungi</taxon>
        <taxon>Dikarya</taxon>
        <taxon>Ascomycota</taxon>
        <taxon>Pezizomycotina</taxon>
        <taxon>Sordariomycetes</taxon>
        <taxon>Sordariomycetidae</taxon>
        <taxon>Diaporthales</taxon>
        <taxon>Cryphonectriaceae</taxon>
        <taxon>Cryphonectria-Endothia species complex</taxon>
        <taxon>Cryphonectria</taxon>
    </lineage>
</organism>
<proteinExistence type="predicted"/>
<evidence type="ECO:0000313" key="2">
    <source>
        <dbReference type="Proteomes" id="UP000803844"/>
    </source>
</evidence>
<dbReference type="AlphaFoldDB" id="A0A9P4XY35"/>
<dbReference type="Proteomes" id="UP000803844">
    <property type="component" value="Unassembled WGS sequence"/>
</dbReference>